<dbReference type="AlphaFoldDB" id="A0A0L0LU65"/>
<gene>
    <name evidence="1" type="ORF">DRBB29_0580</name>
</gene>
<organism evidence="1 2">
    <name type="scientific">Bifidobacterium breve</name>
    <dbReference type="NCBI Taxonomy" id="1685"/>
    <lineage>
        <taxon>Bacteria</taxon>
        <taxon>Bacillati</taxon>
        <taxon>Actinomycetota</taxon>
        <taxon>Actinomycetes</taxon>
        <taxon>Bifidobacteriales</taxon>
        <taxon>Bifidobacteriaceae</taxon>
        <taxon>Bifidobacterium</taxon>
    </lineage>
</organism>
<reference evidence="1 2" key="1">
    <citation type="submission" date="2017-09" db="EMBL/GenBank/DDBJ databases">
        <title>Comparative genomics and methylome analysis of the gut commensal Bifidobacterium breve.</title>
        <authorList>
            <person name="Bottacini F."/>
            <person name="Morrissey R."/>
            <person name="Roberts R.J."/>
            <person name="James K."/>
            <person name="van Breen J."/>
            <person name="Egan M."/>
            <person name="Lambert J."/>
            <person name="van Limpt K."/>
            <person name="Stanton C."/>
            <person name="Knol J."/>
            <person name="O' Connell Motherway M."/>
            <person name="van Sinderen D."/>
        </authorList>
    </citation>
    <scope>NUCLEOTIDE SEQUENCE [LARGE SCALE GENOMIC DNA]</scope>
    <source>
        <strain evidence="1 2">DRBB29</strain>
    </source>
</reference>
<dbReference type="EMBL" id="CP023198">
    <property type="protein sequence ID" value="AUE18147.1"/>
    <property type="molecule type" value="Genomic_DNA"/>
</dbReference>
<proteinExistence type="predicted"/>
<sequence length="152" mass="17591">MVRISVGSSTHQVSERLYGVFFEDINHSADGGLNANMVNNYSFDGVYLDHHTWRAAGSDRWRTQADPLRFWDFTNCSAVSYGTEIRGAHGQRMTTDCPEPPVHANSRYVRITAPRPLWLHHRDHGRLVSIRHQSQRKNHRLRQIAHHRGIQQ</sequence>
<evidence type="ECO:0000313" key="1">
    <source>
        <dbReference type="EMBL" id="AUE18147.1"/>
    </source>
</evidence>
<accession>A0A0L0LU65</accession>
<name>A0A0L0LU65_BIFBR</name>
<evidence type="ECO:0000313" key="2">
    <source>
        <dbReference type="Proteomes" id="UP000232496"/>
    </source>
</evidence>
<dbReference type="Proteomes" id="UP000232496">
    <property type="component" value="Chromosome"/>
</dbReference>
<protein>
    <submittedName>
        <fullName evidence="1">Uncharacterized protein</fullName>
    </submittedName>
</protein>